<gene>
    <name evidence="1" type="ORF">V1517DRAFT_319165</name>
</gene>
<name>A0ACC3TRW0_9ASCO</name>
<dbReference type="EMBL" id="MU970056">
    <property type="protein sequence ID" value="KAK9323882.1"/>
    <property type="molecule type" value="Genomic_DNA"/>
</dbReference>
<proteinExistence type="predicted"/>
<reference evidence="2" key="1">
    <citation type="journal article" date="2024" name="Front. Bioeng. Biotechnol.">
        <title>Genome-scale model development and genomic sequencing of the oleaginous clade Lipomyces.</title>
        <authorList>
            <person name="Czajka J.J."/>
            <person name="Han Y."/>
            <person name="Kim J."/>
            <person name="Mondo S.J."/>
            <person name="Hofstad B.A."/>
            <person name="Robles A."/>
            <person name="Haridas S."/>
            <person name="Riley R."/>
            <person name="LaButti K."/>
            <person name="Pangilinan J."/>
            <person name="Andreopoulos W."/>
            <person name="Lipzen A."/>
            <person name="Yan J."/>
            <person name="Wang M."/>
            <person name="Ng V."/>
            <person name="Grigoriev I.V."/>
            <person name="Spatafora J.W."/>
            <person name="Magnuson J.K."/>
            <person name="Baker S.E."/>
            <person name="Pomraning K.R."/>
        </authorList>
    </citation>
    <scope>NUCLEOTIDE SEQUENCE [LARGE SCALE GENOMIC DNA]</scope>
    <source>
        <strain evidence="2">CBS 10300</strain>
    </source>
</reference>
<comment type="caution">
    <text evidence="1">The sequence shown here is derived from an EMBL/GenBank/DDBJ whole genome shotgun (WGS) entry which is preliminary data.</text>
</comment>
<organism evidence="1 2">
    <name type="scientific">Lipomyces orientalis</name>
    <dbReference type="NCBI Taxonomy" id="1233043"/>
    <lineage>
        <taxon>Eukaryota</taxon>
        <taxon>Fungi</taxon>
        <taxon>Dikarya</taxon>
        <taxon>Ascomycota</taxon>
        <taxon>Saccharomycotina</taxon>
        <taxon>Lipomycetes</taxon>
        <taxon>Lipomycetales</taxon>
        <taxon>Lipomycetaceae</taxon>
        <taxon>Lipomyces</taxon>
    </lineage>
</organism>
<protein>
    <submittedName>
        <fullName evidence="1">Uncharacterized protein</fullName>
    </submittedName>
</protein>
<keyword evidence="2" id="KW-1185">Reference proteome</keyword>
<evidence type="ECO:0000313" key="2">
    <source>
        <dbReference type="Proteomes" id="UP001489719"/>
    </source>
</evidence>
<sequence>MFEETNGALLKSWLIHRLENISDADSEILSDYVLALLRHDQPAEEVKRMCLEQLDDFLHEHTSQFVDDVFAALASKSYMPAAKAPTPTPAAPVAHAPIDQPDVQTKPNHPHLPFSTAYLNQPRQQGFVPLTPGGIGPGTSLSTFIPQASAFQQQISGVPGQVGQQQQQQGRGYQDWQQNAAGAQGTVQKKKGRCRSYDEKGYCMKGDMCPFEHGQERIIVSGNQQADQRRGNQKTQRGGRRRPENVQFVSGPSTDPNNLALVVEKIPDENFSLDQVKSVFEAFGPVQDVSLDGEHHSAVVSFFTHDDAVKAWKSPVPVFQNRFVKVFWRRTDAEAATRTLGNHAISKKRSASPAPEIDVAEITQRQAEKQREYEQRLAKRREHEERMAEIKQKSEELRKKQEQEREALLAKIRQKEESERASRALSVASSESGMEVDSVSVPGSSTTEALKSKLEQLKAEAAKLGVSVPEPGSTGSGYYSPGGRGRGSFRSRGVRGPYRGTYSPRGRGGLPVMNTARSNLDLRTKKVSVHGLRDSAMEGFAGYLLGVGEFENIEPHPTEEATKIVTFKDRATAEKFFFAGPEIAEVGNVKYSWYNAPAAGPGLVASSSKNADTEMDNNNNDDDEEEFRRNNQAIWNGNSDDARVAHHIIDMADDDDGDVY</sequence>
<evidence type="ECO:0000313" key="1">
    <source>
        <dbReference type="EMBL" id="KAK9323882.1"/>
    </source>
</evidence>
<accession>A0ACC3TRW0</accession>
<dbReference type="Proteomes" id="UP001489719">
    <property type="component" value="Unassembled WGS sequence"/>
</dbReference>